<keyword evidence="1" id="KW-1133">Transmembrane helix</keyword>
<dbReference type="Pfam" id="PF05228">
    <property type="entry name" value="CHASE4"/>
    <property type="match status" value="1"/>
</dbReference>
<dbReference type="CDD" id="cd00130">
    <property type="entry name" value="PAS"/>
    <property type="match status" value="1"/>
</dbReference>
<feature type="domain" description="PAC" evidence="3">
    <location>
        <begin position="425"/>
        <end position="477"/>
    </location>
</feature>
<dbReference type="SMART" id="SM00304">
    <property type="entry name" value="HAMP"/>
    <property type="match status" value="1"/>
</dbReference>
<dbReference type="Gene3D" id="1.10.3210.10">
    <property type="entry name" value="Hypothetical protein af1432"/>
    <property type="match status" value="1"/>
</dbReference>
<dbReference type="PROSITE" id="PS50885">
    <property type="entry name" value="HAMP"/>
    <property type="match status" value="1"/>
</dbReference>
<evidence type="ECO:0000259" key="3">
    <source>
        <dbReference type="PROSITE" id="PS50113"/>
    </source>
</evidence>
<evidence type="ECO:0000259" key="4">
    <source>
        <dbReference type="PROSITE" id="PS50885"/>
    </source>
</evidence>
<dbReference type="AlphaFoldDB" id="A0A0W8E3T5"/>
<dbReference type="InterPro" id="IPR052020">
    <property type="entry name" value="Cyclic_di-GMP/3'3'-cGAMP_PDE"/>
</dbReference>
<dbReference type="Pfam" id="PF00672">
    <property type="entry name" value="HAMP"/>
    <property type="match status" value="1"/>
</dbReference>
<name>A0A0W8E3T5_9ZZZZ</name>
<dbReference type="PANTHER" id="PTHR45228">
    <property type="entry name" value="CYCLIC DI-GMP PHOSPHODIESTERASE TM_0186-RELATED"/>
    <property type="match status" value="1"/>
</dbReference>
<dbReference type="InterPro" id="IPR037522">
    <property type="entry name" value="HD_GYP_dom"/>
</dbReference>
<dbReference type="EMBL" id="LNQE01001888">
    <property type="protein sequence ID" value="KUG03291.1"/>
    <property type="molecule type" value="Genomic_DNA"/>
</dbReference>
<sequence length="828" mass="93094">MTLIRKTVVILVIVSIILLLSLCQISNLIFMDNYLLLENQYASLKIEQVSGAIDGQLSSLSILCQDWAVWDNSYLFMADHNQEYLDSSLTESICSSLNLYTILLIDNNGEITAGRTYDQNRDVHISHSLSLLQHFDPESTILTATAAGGNIKGLLKLPQGTLLFSAHPILTSDGKGPAAGTLFMGRMLDKSLISKLTATTHIAFSISDYNAYQAGEDISIIKSKHGEDIICEVLDENILACHTLLKDIYYNPAAVLEVDLPRDIYQQAQASFNYFSYAIILVIILITGLIIILFNKLILNRVRLLSSKANEISCHQDLSIRMPVIGQDEVANLTHNINLMLDEIESAHHQLSASQQQYQQLFDSALSANYICTPDGNILLCNPSFLDLLGYRSFEEASLMSAWNLFHSANKNAILKKLQQERKITNSERIIYDNQGRPITILENITGIFNASGELIQIQGYMIDISERKQAEDKVKYLSFHDKLTGLNNRSYFEDRLERLNKVVHLPLSLVVIDVNGLKLINDALGHERGDELLIKVARVIKQSCRKDDITCRWGGDEYMLLFPSTSSAIASVICDRIKAAIEHIEIQGLQVSASFGMMTKDDPDQDIRDILRRAEEKMYRNKLLQHTSNRNAVITSLVRTLLSKSHETEEHTQRLKDMLAKMGKYMQMPESDIDELILLALLHDIGKITVPDSILNKNTQLTESEWEIIKKHSEIGYRIAKSSSEMAPVAEAILYHHECWNGTGYPLGLKGEAIPLHSRMLAIADAYDVMTQGRPYKDKLSIQEAVQELRNCSNLQFDPELVEIFISSQVFAHNEHCSDVIVSDHPA</sequence>
<dbReference type="Gene3D" id="3.30.450.20">
    <property type="entry name" value="PAS domain"/>
    <property type="match status" value="1"/>
</dbReference>
<gene>
    <name evidence="7" type="ORF">ASZ90_019390</name>
</gene>
<dbReference type="CDD" id="cd06225">
    <property type="entry name" value="HAMP"/>
    <property type="match status" value="1"/>
</dbReference>
<protein>
    <submittedName>
        <fullName evidence="7">Uncharacterized protein</fullName>
    </submittedName>
</protein>
<reference evidence="7" key="1">
    <citation type="journal article" date="2015" name="Proc. Natl. Acad. Sci. U.S.A.">
        <title>Networks of energetic and metabolic interactions define dynamics in microbial communities.</title>
        <authorList>
            <person name="Embree M."/>
            <person name="Liu J.K."/>
            <person name="Al-Bassam M.M."/>
            <person name="Zengler K."/>
        </authorList>
    </citation>
    <scope>NUCLEOTIDE SEQUENCE</scope>
</reference>
<dbReference type="SMART" id="SM00086">
    <property type="entry name" value="PAC"/>
    <property type="match status" value="1"/>
</dbReference>
<evidence type="ECO:0000259" key="6">
    <source>
        <dbReference type="PROSITE" id="PS51832"/>
    </source>
</evidence>
<dbReference type="PANTHER" id="PTHR45228:SF1">
    <property type="entry name" value="CYCLIC DI-GMP PHOSPHODIESTERASE TM_0186"/>
    <property type="match status" value="1"/>
</dbReference>
<dbReference type="GO" id="GO:0016020">
    <property type="term" value="C:membrane"/>
    <property type="evidence" value="ECO:0007669"/>
    <property type="project" value="InterPro"/>
</dbReference>
<feature type="domain" description="PAS" evidence="2">
    <location>
        <begin position="354"/>
        <end position="420"/>
    </location>
</feature>
<dbReference type="PROSITE" id="PS51832">
    <property type="entry name" value="HD_GYP"/>
    <property type="match status" value="1"/>
</dbReference>
<dbReference type="Gene3D" id="3.30.70.270">
    <property type="match status" value="1"/>
</dbReference>
<dbReference type="PROSITE" id="PS50113">
    <property type="entry name" value="PAC"/>
    <property type="match status" value="1"/>
</dbReference>
<dbReference type="InterPro" id="IPR007892">
    <property type="entry name" value="CHASE4"/>
</dbReference>
<dbReference type="SUPFAM" id="SSF55785">
    <property type="entry name" value="PYP-like sensor domain (PAS domain)"/>
    <property type="match status" value="1"/>
</dbReference>
<dbReference type="GO" id="GO:0007165">
    <property type="term" value="P:signal transduction"/>
    <property type="evidence" value="ECO:0007669"/>
    <property type="project" value="InterPro"/>
</dbReference>
<proteinExistence type="predicted"/>
<dbReference type="PROSITE" id="PS50112">
    <property type="entry name" value="PAS"/>
    <property type="match status" value="1"/>
</dbReference>
<dbReference type="InterPro" id="IPR000014">
    <property type="entry name" value="PAS"/>
</dbReference>
<dbReference type="InterPro" id="IPR043128">
    <property type="entry name" value="Rev_trsase/Diguanyl_cyclase"/>
</dbReference>
<dbReference type="InterPro" id="IPR000700">
    <property type="entry name" value="PAS-assoc_C"/>
</dbReference>
<dbReference type="SUPFAM" id="SSF55073">
    <property type="entry name" value="Nucleotide cyclase"/>
    <property type="match status" value="1"/>
</dbReference>
<dbReference type="SMART" id="SM00091">
    <property type="entry name" value="PAS"/>
    <property type="match status" value="1"/>
</dbReference>
<dbReference type="NCBIfam" id="TIGR00229">
    <property type="entry name" value="sensory_box"/>
    <property type="match status" value="1"/>
</dbReference>
<dbReference type="Gene3D" id="6.10.340.10">
    <property type="match status" value="1"/>
</dbReference>
<dbReference type="InterPro" id="IPR001610">
    <property type="entry name" value="PAC"/>
</dbReference>
<dbReference type="Pfam" id="PF00990">
    <property type="entry name" value="GGDEF"/>
    <property type="match status" value="1"/>
</dbReference>
<dbReference type="SUPFAM" id="SSF109604">
    <property type="entry name" value="HD-domain/PDEase-like"/>
    <property type="match status" value="1"/>
</dbReference>
<dbReference type="InterPro" id="IPR029787">
    <property type="entry name" value="Nucleotide_cyclase"/>
</dbReference>
<feature type="domain" description="HAMP" evidence="4">
    <location>
        <begin position="296"/>
        <end position="349"/>
    </location>
</feature>
<organism evidence="7">
    <name type="scientific">hydrocarbon metagenome</name>
    <dbReference type="NCBI Taxonomy" id="938273"/>
    <lineage>
        <taxon>unclassified sequences</taxon>
        <taxon>metagenomes</taxon>
        <taxon>ecological metagenomes</taxon>
    </lineage>
</organism>
<dbReference type="SMART" id="SM00471">
    <property type="entry name" value="HDc"/>
    <property type="match status" value="1"/>
</dbReference>
<feature type="domain" description="GGDEF" evidence="5">
    <location>
        <begin position="506"/>
        <end position="639"/>
    </location>
</feature>
<dbReference type="Pfam" id="PF13426">
    <property type="entry name" value="PAS_9"/>
    <property type="match status" value="1"/>
</dbReference>
<keyword evidence="1" id="KW-0472">Membrane</keyword>
<dbReference type="InterPro" id="IPR003607">
    <property type="entry name" value="HD/PDEase_dom"/>
</dbReference>
<dbReference type="SMART" id="SM00267">
    <property type="entry name" value="GGDEF"/>
    <property type="match status" value="1"/>
</dbReference>
<comment type="caution">
    <text evidence="7">The sequence shown here is derived from an EMBL/GenBank/DDBJ whole genome shotgun (WGS) entry which is preliminary data.</text>
</comment>
<dbReference type="InterPro" id="IPR035965">
    <property type="entry name" value="PAS-like_dom_sf"/>
</dbReference>
<keyword evidence="1" id="KW-0812">Transmembrane</keyword>
<feature type="transmembrane region" description="Helical" evidence="1">
    <location>
        <begin position="274"/>
        <end position="294"/>
    </location>
</feature>
<accession>A0A0W8E3T5</accession>
<feature type="domain" description="HD-GYP" evidence="6">
    <location>
        <begin position="627"/>
        <end position="820"/>
    </location>
</feature>
<dbReference type="CDD" id="cd01949">
    <property type="entry name" value="GGDEF"/>
    <property type="match status" value="1"/>
</dbReference>
<evidence type="ECO:0000259" key="2">
    <source>
        <dbReference type="PROSITE" id="PS50112"/>
    </source>
</evidence>
<evidence type="ECO:0000259" key="5">
    <source>
        <dbReference type="PROSITE" id="PS50887"/>
    </source>
</evidence>
<evidence type="ECO:0000256" key="1">
    <source>
        <dbReference type="SAM" id="Phobius"/>
    </source>
</evidence>
<dbReference type="InterPro" id="IPR003660">
    <property type="entry name" value="HAMP_dom"/>
</dbReference>
<dbReference type="NCBIfam" id="TIGR00254">
    <property type="entry name" value="GGDEF"/>
    <property type="match status" value="1"/>
</dbReference>
<dbReference type="CDD" id="cd00077">
    <property type="entry name" value="HDc"/>
    <property type="match status" value="1"/>
</dbReference>
<dbReference type="PROSITE" id="PS50887">
    <property type="entry name" value="GGDEF"/>
    <property type="match status" value="1"/>
</dbReference>
<dbReference type="InterPro" id="IPR000160">
    <property type="entry name" value="GGDEF_dom"/>
</dbReference>
<evidence type="ECO:0000313" key="7">
    <source>
        <dbReference type="EMBL" id="KUG03291.1"/>
    </source>
</evidence>
<dbReference type="Pfam" id="PF13487">
    <property type="entry name" value="HD_5"/>
    <property type="match status" value="1"/>
</dbReference>